<dbReference type="InterPro" id="IPR045857">
    <property type="entry name" value="O16G_dom_2"/>
</dbReference>
<dbReference type="SMART" id="SM00642">
    <property type="entry name" value="Aamy"/>
    <property type="match status" value="1"/>
</dbReference>
<evidence type="ECO:0000256" key="4">
    <source>
        <dbReference type="ARBA" id="ARBA00023180"/>
    </source>
</evidence>
<evidence type="ECO:0000256" key="2">
    <source>
        <dbReference type="ARBA" id="ARBA00008061"/>
    </source>
</evidence>
<comment type="catalytic activity">
    <reaction evidence="1">
        <text>Hydrolysis of terminal, non-reducing (1-&gt;4)-linked alpha-D-glucose residues with release of alpha-D-glucose.</text>
        <dbReference type="EC" id="3.2.1.20"/>
    </reaction>
</comment>
<evidence type="ECO:0000256" key="3">
    <source>
        <dbReference type="ARBA" id="ARBA00012741"/>
    </source>
</evidence>
<dbReference type="EC" id="3.2.1.20" evidence="3"/>
<dbReference type="SUPFAM" id="SSF51445">
    <property type="entry name" value="(Trans)glycosidases"/>
    <property type="match status" value="2"/>
</dbReference>
<dbReference type="Gene3D" id="3.20.20.80">
    <property type="entry name" value="Glycosidases"/>
    <property type="match status" value="1"/>
</dbReference>
<dbReference type="InterPro" id="IPR006047">
    <property type="entry name" value="GH13_cat_dom"/>
</dbReference>
<gene>
    <name evidence="7" type="ORF">BEMITA_LOCUS10934</name>
</gene>
<dbReference type="PANTHER" id="PTHR10357:SF179">
    <property type="entry name" value="NEUTRAL AND BASIC AMINO ACID TRANSPORT PROTEIN RBAT"/>
    <property type="match status" value="1"/>
</dbReference>
<dbReference type="Gene3D" id="3.90.400.10">
    <property type="entry name" value="Oligo-1,6-glucosidase, Domain 2"/>
    <property type="match status" value="1"/>
</dbReference>
<dbReference type="GO" id="GO:0005975">
    <property type="term" value="P:carbohydrate metabolic process"/>
    <property type="evidence" value="ECO:0007669"/>
    <property type="project" value="InterPro"/>
</dbReference>
<sequence length="233" mass="27578">MRVLFDFIPNHTSDKNDWFIKSVNREDPYTDFYIWRDPKGFDAQNQPIPPNNWLSIFNGPAWRWNEKRRQFYYTLFTAAQPDLNYRNPKVRSAMEASTHDFPRIATRVEPEFSEAASMIQLMLPGLASIYYGQEIGMTDVRIRADQRQEDNGRDGCRGPMQWDESLNSGFTTNKKAWLPVNPEYWRHNVKEQLKDPLSHLNIFKRLLELRHNPVIKNGELETCVISEWMFLFA</sequence>
<dbReference type="GO" id="GO:0004558">
    <property type="term" value="F:alpha-1,4-glucosidase activity"/>
    <property type="evidence" value="ECO:0007669"/>
    <property type="project" value="UniProtKB-EC"/>
</dbReference>
<dbReference type="FunFam" id="3.90.400.10:FF:000001">
    <property type="entry name" value="Maltase A3, isoform A"/>
    <property type="match status" value="1"/>
</dbReference>
<keyword evidence="4" id="KW-0325">Glycoprotein</keyword>
<dbReference type="PANTHER" id="PTHR10357">
    <property type="entry name" value="ALPHA-AMYLASE FAMILY MEMBER"/>
    <property type="match status" value="1"/>
</dbReference>
<keyword evidence="5" id="KW-0326">Glycosidase</keyword>
<organism evidence="7 8">
    <name type="scientific">Bemisia tabaci</name>
    <name type="common">Sweetpotato whitefly</name>
    <name type="synonym">Aleurodes tabaci</name>
    <dbReference type="NCBI Taxonomy" id="7038"/>
    <lineage>
        <taxon>Eukaryota</taxon>
        <taxon>Metazoa</taxon>
        <taxon>Ecdysozoa</taxon>
        <taxon>Arthropoda</taxon>
        <taxon>Hexapoda</taxon>
        <taxon>Insecta</taxon>
        <taxon>Pterygota</taxon>
        <taxon>Neoptera</taxon>
        <taxon>Paraneoptera</taxon>
        <taxon>Hemiptera</taxon>
        <taxon>Sternorrhyncha</taxon>
        <taxon>Aleyrodoidea</taxon>
        <taxon>Aleyrodidae</taxon>
        <taxon>Aleyrodinae</taxon>
        <taxon>Bemisia</taxon>
    </lineage>
</organism>
<proteinExistence type="inferred from homology"/>
<dbReference type="Proteomes" id="UP001152759">
    <property type="component" value="Chromosome 6"/>
</dbReference>
<evidence type="ECO:0000313" key="8">
    <source>
        <dbReference type="Proteomes" id="UP001152759"/>
    </source>
</evidence>
<comment type="similarity">
    <text evidence="2">Belongs to the glycosyl hydrolase 13 family.</text>
</comment>
<dbReference type="Pfam" id="PF00128">
    <property type="entry name" value="Alpha-amylase"/>
    <property type="match status" value="2"/>
</dbReference>
<keyword evidence="8" id="KW-1185">Reference proteome</keyword>
<evidence type="ECO:0000259" key="6">
    <source>
        <dbReference type="SMART" id="SM00642"/>
    </source>
</evidence>
<name>A0A9P0F717_BEMTA</name>
<evidence type="ECO:0000256" key="1">
    <source>
        <dbReference type="ARBA" id="ARBA00001657"/>
    </source>
</evidence>
<reference evidence="7" key="1">
    <citation type="submission" date="2021-12" db="EMBL/GenBank/DDBJ databases">
        <authorList>
            <person name="King R."/>
        </authorList>
    </citation>
    <scope>NUCLEOTIDE SEQUENCE</scope>
</reference>
<dbReference type="InterPro" id="IPR017853">
    <property type="entry name" value="GH"/>
</dbReference>
<feature type="domain" description="Glycosyl hydrolase family 13 catalytic" evidence="6">
    <location>
        <begin position="1"/>
        <end position="171"/>
    </location>
</feature>
<evidence type="ECO:0000313" key="7">
    <source>
        <dbReference type="EMBL" id="CAH0392410.1"/>
    </source>
</evidence>
<protein>
    <recommendedName>
        <fullName evidence="3">alpha-glucosidase</fullName>
        <ecNumber evidence="3">3.2.1.20</ecNumber>
    </recommendedName>
</protein>
<dbReference type="EMBL" id="OU963867">
    <property type="protein sequence ID" value="CAH0392410.1"/>
    <property type="molecule type" value="Genomic_DNA"/>
</dbReference>
<accession>A0A9P0F717</accession>
<evidence type="ECO:0000256" key="5">
    <source>
        <dbReference type="ARBA" id="ARBA00023295"/>
    </source>
</evidence>
<dbReference type="AlphaFoldDB" id="A0A9P0F717"/>
<keyword evidence="5" id="KW-0378">Hydrolase</keyword>